<sequence>MRYNQITIKERALSHNEISKINFVAKDEKSRIVFVVNLCLAKRYLELSEFNKKKIKAGQEAIVVSFDNIEVLHESSIDSYFVRESSYDPGGSVIHEQICFREDWFWKDYEFLRETFKEEDWHIDVICPEPLNKGRIWLKFYILPQKNNDVVNKFELMDI</sequence>
<comment type="caution">
    <text evidence="1">The sequence shown here is derived from an EMBL/GenBank/DDBJ whole genome shotgun (WGS) entry which is preliminary data.</text>
</comment>
<organism evidence="1">
    <name type="scientific">marine sediment metagenome</name>
    <dbReference type="NCBI Taxonomy" id="412755"/>
    <lineage>
        <taxon>unclassified sequences</taxon>
        <taxon>metagenomes</taxon>
        <taxon>ecological metagenomes</taxon>
    </lineage>
</organism>
<protein>
    <submittedName>
        <fullName evidence="1">Uncharacterized protein</fullName>
    </submittedName>
</protein>
<accession>A0A0F9NF89</accession>
<proteinExistence type="predicted"/>
<dbReference type="EMBL" id="LAZR01007109">
    <property type="protein sequence ID" value="KKM87365.1"/>
    <property type="molecule type" value="Genomic_DNA"/>
</dbReference>
<reference evidence="1" key="1">
    <citation type="journal article" date="2015" name="Nature">
        <title>Complex archaea that bridge the gap between prokaryotes and eukaryotes.</title>
        <authorList>
            <person name="Spang A."/>
            <person name="Saw J.H."/>
            <person name="Jorgensen S.L."/>
            <person name="Zaremba-Niedzwiedzka K."/>
            <person name="Martijn J."/>
            <person name="Lind A.E."/>
            <person name="van Eijk R."/>
            <person name="Schleper C."/>
            <person name="Guy L."/>
            <person name="Ettema T.J."/>
        </authorList>
    </citation>
    <scope>NUCLEOTIDE SEQUENCE</scope>
</reference>
<dbReference type="AlphaFoldDB" id="A0A0F9NF89"/>
<name>A0A0F9NF89_9ZZZZ</name>
<gene>
    <name evidence="1" type="ORF">LCGC14_1269550</name>
</gene>
<evidence type="ECO:0000313" key="1">
    <source>
        <dbReference type="EMBL" id="KKM87365.1"/>
    </source>
</evidence>